<proteinExistence type="predicted"/>
<feature type="transmembrane region" description="Helical" evidence="1">
    <location>
        <begin position="41"/>
        <end position="58"/>
    </location>
</feature>
<keyword evidence="1" id="KW-0472">Membrane</keyword>
<organism evidence="2 3">
    <name type="scientific">Winogradskyella aurantia</name>
    <dbReference type="NCBI Taxonomy" id="1915063"/>
    <lineage>
        <taxon>Bacteria</taxon>
        <taxon>Pseudomonadati</taxon>
        <taxon>Bacteroidota</taxon>
        <taxon>Flavobacteriia</taxon>
        <taxon>Flavobacteriales</taxon>
        <taxon>Flavobacteriaceae</taxon>
        <taxon>Winogradskyella</taxon>
    </lineage>
</organism>
<accession>A0A265UTL6</accession>
<protein>
    <submittedName>
        <fullName evidence="2">Uncharacterized protein</fullName>
    </submittedName>
</protein>
<dbReference type="Proteomes" id="UP000216840">
    <property type="component" value="Unassembled WGS sequence"/>
</dbReference>
<evidence type="ECO:0000256" key="1">
    <source>
        <dbReference type="SAM" id="Phobius"/>
    </source>
</evidence>
<dbReference type="EMBL" id="NGJN01000004">
    <property type="protein sequence ID" value="OZV68636.1"/>
    <property type="molecule type" value="Genomic_DNA"/>
</dbReference>
<reference evidence="2 3" key="1">
    <citation type="submission" date="2017-05" db="EMBL/GenBank/DDBJ databases">
        <title>The draft genome sequence of Idiomarina salinarum WNB302.</title>
        <authorList>
            <person name="Sun Y."/>
            <person name="Chen B."/>
            <person name="Du Z."/>
        </authorList>
    </citation>
    <scope>NUCLEOTIDE SEQUENCE [LARGE SCALE GENOMIC DNA]</scope>
    <source>
        <strain evidence="2 3">WNB302</strain>
    </source>
</reference>
<sequence length="62" mass="7240">MSEQNRLIAVGALKNGIFWSAVLLLLTYFKNGLINLNYLPLWFVFFALTGAVRKYYLLKRKK</sequence>
<feature type="transmembrane region" description="Helical" evidence="1">
    <location>
        <begin position="7"/>
        <end position="29"/>
    </location>
</feature>
<keyword evidence="1" id="KW-1133">Transmembrane helix</keyword>
<keyword evidence="1" id="KW-0812">Transmembrane</keyword>
<keyword evidence="3" id="KW-1185">Reference proteome</keyword>
<evidence type="ECO:0000313" key="3">
    <source>
        <dbReference type="Proteomes" id="UP000216840"/>
    </source>
</evidence>
<dbReference type="AlphaFoldDB" id="A0A265UTL6"/>
<comment type="caution">
    <text evidence="2">The sequence shown here is derived from an EMBL/GenBank/DDBJ whole genome shotgun (WGS) entry which is preliminary data.</text>
</comment>
<gene>
    <name evidence="2" type="ORF">CA834_09225</name>
</gene>
<name>A0A265UTL6_9FLAO</name>
<evidence type="ECO:0000313" key="2">
    <source>
        <dbReference type="EMBL" id="OZV68636.1"/>
    </source>
</evidence>